<dbReference type="EMBL" id="MT142333">
    <property type="protein sequence ID" value="QJA78354.1"/>
    <property type="molecule type" value="Genomic_DNA"/>
</dbReference>
<dbReference type="AlphaFoldDB" id="A0A6M3K9F6"/>
<proteinExistence type="predicted"/>
<accession>A0A6M3K9F6</accession>
<organism evidence="1">
    <name type="scientific">viral metagenome</name>
    <dbReference type="NCBI Taxonomy" id="1070528"/>
    <lineage>
        <taxon>unclassified sequences</taxon>
        <taxon>metagenomes</taxon>
        <taxon>organismal metagenomes</taxon>
    </lineage>
</organism>
<reference evidence="1" key="1">
    <citation type="submission" date="2020-03" db="EMBL/GenBank/DDBJ databases">
        <title>The deep terrestrial virosphere.</title>
        <authorList>
            <person name="Holmfeldt K."/>
            <person name="Nilsson E."/>
            <person name="Simone D."/>
            <person name="Lopez-Fernandez M."/>
            <person name="Wu X."/>
            <person name="de Brujin I."/>
            <person name="Lundin D."/>
            <person name="Andersson A."/>
            <person name="Bertilsson S."/>
            <person name="Dopson M."/>
        </authorList>
    </citation>
    <scope>NUCLEOTIDE SEQUENCE</scope>
    <source>
        <strain evidence="1">MM415A01080</strain>
    </source>
</reference>
<name>A0A6M3K9F6_9ZZZZ</name>
<evidence type="ECO:0000313" key="1">
    <source>
        <dbReference type="EMBL" id="QJA78354.1"/>
    </source>
</evidence>
<gene>
    <name evidence="1" type="ORF">MM415A01080_0001</name>
</gene>
<protein>
    <submittedName>
        <fullName evidence="1">Uncharacterized protein</fullName>
    </submittedName>
</protein>
<sequence>MAVAADIYNKIYSLIPSTSSTGLFGTAVLSYAIDGGLLWHSQFKPQRGLEMGTGTGTTAYFDLPDDFIHLRLVEYPYGGTPPTYVSATDWHVHQGTSTKELVFESSPDSAAVFGMHYDGTWTLAEVPAAGEMPLAYLSCAFLCIREATRLASNISPLIDADIVDYRDHSRSWLRLSEEFMNMYASAYGLSAKAIRSGAPPPAFAVGAVSLHQRYDRFWWKT</sequence>